<feature type="transmembrane region" description="Helical" evidence="1">
    <location>
        <begin position="92"/>
        <end position="117"/>
    </location>
</feature>
<accession>A0A131MBU5</accession>
<dbReference type="SUPFAM" id="SSF81321">
    <property type="entry name" value="Family A G protein-coupled receptor-like"/>
    <property type="match status" value="1"/>
</dbReference>
<dbReference type="OrthoDB" id="5819992at2759"/>
<dbReference type="RefSeq" id="NP_001309672.1">
    <property type="nucleotide sequence ID" value="NM_001322638.1"/>
</dbReference>
<dbReference type="KEGG" id="cel:CELE_R03G8.5"/>
<feature type="transmembrane region" description="Helical" evidence="1">
    <location>
        <begin position="249"/>
        <end position="274"/>
    </location>
</feature>
<evidence type="ECO:0000313" key="3">
    <source>
        <dbReference type="Proteomes" id="UP000001940"/>
    </source>
</evidence>
<dbReference type="AlphaFoldDB" id="A0A131MBU5"/>
<dbReference type="STRING" id="6239.R03G8.5a.1"/>
<dbReference type="Pfam" id="PF10326">
    <property type="entry name" value="7TM_GPCR_Str"/>
    <property type="match status" value="1"/>
</dbReference>
<proteinExistence type="predicted"/>
<dbReference type="PANTHER" id="PTHR46000:SF7">
    <property type="entry name" value="SEVEN TM RECEPTOR"/>
    <property type="match status" value="1"/>
</dbReference>
<protein>
    <submittedName>
        <fullName evidence="2">Seven TM Receptor</fullName>
    </submittedName>
</protein>
<dbReference type="InParanoid" id="A0A131MBU5"/>
<name>A0A131MBU5_CAEEL</name>
<evidence type="ECO:0000313" key="2">
    <source>
        <dbReference type="EMBL" id="CZR14598.1"/>
    </source>
</evidence>
<sequence length="347" mass="40192">MSTDYLEWISISYIIVLVGFAATLIFGLLLIILNIFCVRGVFITYRILMITFTCSGILFSTFEVVFNPNMFSYNSGTIYFTLSKPFGFGKDVLTVSLVVYTGLYSATTCLIAIQFIYRYWAVFDETKLRLFHGWHISIWIIYVLYFGMQWAIGAYNFVKTDQVAKDFFREEIMLRFNASIDDLPALSLVAFDPSNGSIRWWNVMTIVNMSFIMSIQYGIIIYCGWSMYSKMEEKIKNYSIVLQKHHNQLFKTLVLQIIAPTVFLLTPLSFIIYLPFFNIKCSLPTGVLLSLFTLYPTADSVVVIYVVTEYRQKLKLLTDCFITTLKNIRCWKNNQINVQGTTQTRTM</sequence>
<dbReference type="FunCoup" id="A0A131MBU5">
    <property type="interactions" value="45"/>
</dbReference>
<gene>
    <name evidence="2 4" type="primary">str-10</name>
    <name evidence="2" type="ORF">CELE_R03G8.5</name>
    <name evidence="4" type="ORF">R03G8.5</name>
</gene>
<organism evidence="2 3">
    <name type="scientific">Caenorhabditis elegans</name>
    <dbReference type="NCBI Taxonomy" id="6239"/>
    <lineage>
        <taxon>Eukaryota</taxon>
        <taxon>Metazoa</taxon>
        <taxon>Ecdysozoa</taxon>
        <taxon>Nematoda</taxon>
        <taxon>Chromadorea</taxon>
        <taxon>Rhabditida</taxon>
        <taxon>Rhabditina</taxon>
        <taxon>Rhabditomorpha</taxon>
        <taxon>Rhabditoidea</taxon>
        <taxon>Rhabditidae</taxon>
        <taxon>Peloderinae</taxon>
        <taxon>Caenorhabditis</taxon>
    </lineage>
</organism>
<feature type="transmembrane region" description="Helical" evidence="1">
    <location>
        <begin position="286"/>
        <end position="307"/>
    </location>
</feature>
<feature type="transmembrane region" description="Helical" evidence="1">
    <location>
        <begin position="200"/>
        <end position="228"/>
    </location>
</feature>
<feature type="transmembrane region" description="Helical" evidence="1">
    <location>
        <begin position="138"/>
        <end position="158"/>
    </location>
</feature>
<dbReference type="AGR" id="WB:WBGene00006078"/>
<feature type="transmembrane region" description="Helical" evidence="1">
    <location>
        <begin position="12"/>
        <end position="35"/>
    </location>
</feature>
<evidence type="ECO:0000256" key="1">
    <source>
        <dbReference type="SAM" id="Phobius"/>
    </source>
</evidence>
<reference evidence="2 3" key="1">
    <citation type="journal article" date="1998" name="Science">
        <title>Genome sequence of the nematode C. elegans: a platform for investigating biology.</title>
        <authorList>
            <consortium name="The C. elegans sequencing consortium"/>
            <person name="Sulson J.E."/>
            <person name="Waterston R."/>
        </authorList>
    </citation>
    <scope>NUCLEOTIDE SEQUENCE [LARGE SCALE GENOMIC DNA]</scope>
    <source>
        <strain evidence="2 3">Bristol N2</strain>
    </source>
</reference>
<dbReference type="GeneID" id="187547"/>
<keyword evidence="1" id="KW-0472">Membrane</keyword>
<keyword evidence="1" id="KW-1133">Transmembrane helix</keyword>
<dbReference type="eggNOG" id="ENOG502TFQU">
    <property type="taxonomic scope" value="Eukaryota"/>
</dbReference>
<keyword evidence="3" id="KW-1185">Reference proteome</keyword>
<evidence type="ECO:0000313" key="4">
    <source>
        <dbReference type="WormBase" id="R03G8.5a"/>
    </source>
</evidence>
<dbReference type="Proteomes" id="UP000001940">
    <property type="component" value="Chromosome X"/>
</dbReference>
<dbReference type="PANTHER" id="PTHR46000">
    <property type="entry name" value="SEVEN TM RECEPTOR-RELATED"/>
    <property type="match status" value="1"/>
</dbReference>
<dbReference type="CTD" id="187547"/>
<dbReference type="PaxDb" id="6239-R03G8.5"/>
<dbReference type="SMR" id="A0A131MBU5"/>
<dbReference type="InterPro" id="IPR019428">
    <property type="entry name" value="7TM_GPCR_serpentine_rcpt_Str"/>
</dbReference>
<feature type="transmembrane region" description="Helical" evidence="1">
    <location>
        <begin position="47"/>
        <end position="66"/>
    </location>
</feature>
<dbReference type="EMBL" id="BX284606">
    <property type="protein sequence ID" value="CZR14598.1"/>
    <property type="molecule type" value="Genomic_DNA"/>
</dbReference>
<keyword evidence="2" id="KW-0675">Receptor</keyword>
<dbReference type="WormBase" id="R03G8.5a">
    <property type="protein sequence ID" value="CE51266"/>
    <property type="gene ID" value="WBGene00006078"/>
    <property type="gene designation" value="str-10"/>
</dbReference>
<keyword evidence="1" id="KW-0812">Transmembrane</keyword>